<organism evidence="2">
    <name type="scientific">Nothobranchius rachovii</name>
    <name type="common">bluefin notho</name>
    <dbReference type="NCBI Taxonomy" id="451742"/>
    <lineage>
        <taxon>Eukaryota</taxon>
        <taxon>Metazoa</taxon>
        <taxon>Chordata</taxon>
        <taxon>Craniata</taxon>
        <taxon>Vertebrata</taxon>
        <taxon>Euteleostomi</taxon>
        <taxon>Actinopterygii</taxon>
        <taxon>Neopterygii</taxon>
        <taxon>Teleostei</taxon>
        <taxon>Neoteleostei</taxon>
        <taxon>Acanthomorphata</taxon>
        <taxon>Ovalentaria</taxon>
        <taxon>Atherinomorphae</taxon>
        <taxon>Cyprinodontiformes</taxon>
        <taxon>Nothobranchiidae</taxon>
        <taxon>Nothobranchius</taxon>
    </lineage>
</organism>
<feature type="region of interest" description="Disordered" evidence="1">
    <location>
        <begin position="596"/>
        <end position="618"/>
    </location>
</feature>
<reference evidence="2" key="2">
    <citation type="submission" date="2016-06" db="EMBL/GenBank/DDBJ databases">
        <title>The genome of a short-lived fish provides insights into sex chromosome evolution and the genetic control of aging.</title>
        <authorList>
            <person name="Reichwald K."/>
            <person name="Felder M."/>
            <person name="Petzold A."/>
            <person name="Koch P."/>
            <person name="Groth M."/>
            <person name="Platzer M."/>
        </authorList>
    </citation>
    <scope>NUCLEOTIDE SEQUENCE</scope>
    <source>
        <tissue evidence="2">Brain</tissue>
    </source>
</reference>
<dbReference type="EMBL" id="HAEH01013279">
    <property type="protein sequence ID" value="SBR96993.1"/>
    <property type="molecule type" value="Transcribed_RNA"/>
</dbReference>
<evidence type="ECO:0000256" key="1">
    <source>
        <dbReference type="SAM" id="MobiDB-lite"/>
    </source>
</evidence>
<accession>A0A1A8QUR0</accession>
<gene>
    <name evidence="2" type="primary">SFI1</name>
</gene>
<protein>
    <submittedName>
        <fullName evidence="2">Sfi1 homolog, spindle assembly associated</fullName>
    </submittedName>
</protein>
<dbReference type="GO" id="GO:0019902">
    <property type="term" value="F:phosphatase binding"/>
    <property type="evidence" value="ECO:0007669"/>
    <property type="project" value="TreeGrafter"/>
</dbReference>
<sequence>MSDVELCREEAERNQLARQHFQRRLLRVALGGFSLNVTRNKTHRVNNNVAVQHCQQTMMAKHWEQWKERLEEAEDENYQPLTEKAQINYRISLLSSFFHIWRKKLAKQRHMQGMESRADVWFSERILSEYFKSWVELTHQEQRRHVAEAFDRQRVTTWVMDTWWRQLETHKDEMLSERMAVLHAEQHHLQSTWARWRRLTRQHMEEAGRHLYVHRLLSDAVAQWKSNSCKIRDRRDREQQACRHGDLCCVRWAVEKWKKFVHIQRKKRCKMKEIQSYHEVRLLKCFFEAWKKHHILVTQVDEQADEVYSLKTRRFLRKVLNTWREKAALLGEAQVAERRAQTHLQRSLQLKVFLTWREATAGAVLKQRQQRAAVSQTQQVINQALLLHSFRHWRKRTREARRQRRNTERAAQHHNSKLLCKTLTAWNKFHQQQRRKKVMKRQGLLLLRLKMYQKFFELWKIKLQHRRREANQMERALWHWSLTLQAKVLCVWRLWVSEQRSNREQAASAAQVYRDQLLREGVSCILTYAAHMNDLTTSLTRFSQEQRSQHLQSVVKRCAMRWKQQALCKPPKEQQAQPPKKSVTFCLTEPAFGRVLTSDSEEQEDGALRRDSHQSPLVPTETYAADSTLENQNQDILLPPSAFMTSGTQNKLDQSSSSSPEETLLIRFHHPTPPVNFRPSACPDSNMRTVRRASENPCVEDESALTRELLSIQQDMRSFQQSRKQLRAWRKLRNVLKSWLQTSAEEEQPETNAVGEELNELEERIKILSTELDRRKPTMLLHAEKIQHLQSLLHASGVHSVCWE</sequence>
<evidence type="ECO:0000313" key="2">
    <source>
        <dbReference type="EMBL" id="SBR96993.1"/>
    </source>
</evidence>
<dbReference type="PANTHER" id="PTHR22028:SF4">
    <property type="entry name" value="PROTEIN SFI1 HOMOLOG"/>
    <property type="match status" value="1"/>
</dbReference>
<dbReference type="InterPro" id="IPR052270">
    <property type="entry name" value="CACF_protein"/>
</dbReference>
<dbReference type="PANTHER" id="PTHR22028">
    <property type="entry name" value="SFI1 SPINDLE BODY DOMAIN-CONTAINING PROTEIN-RELATED"/>
    <property type="match status" value="1"/>
</dbReference>
<proteinExistence type="predicted"/>
<dbReference type="AlphaFoldDB" id="A0A1A8QUR0"/>
<name>A0A1A8QUR0_9TELE</name>
<reference evidence="2" key="1">
    <citation type="submission" date="2016-05" db="EMBL/GenBank/DDBJ databases">
        <authorList>
            <person name="Lavstsen T."/>
            <person name="Jespersen J.S."/>
        </authorList>
    </citation>
    <scope>NUCLEOTIDE SEQUENCE</scope>
    <source>
        <tissue evidence="2">Brain</tissue>
    </source>
</reference>